<evidence type="ECO:0000313" key="3">
    <source>
        <dbReference type="RefSeq" id="XP_017776732.1"/>
    </source>
</evidence>
<evidence type="ECO:0000259" key="1">
    <source>
        <dbReference type="Pfam" id="PF22600"/>
    </source>
</evidence>
<dbReference type="InterPro" id="IPR043519">
    <property type="entry name" value="NT_sf"/>
</dbReference>
<dbReference type="CDD" id="cd05402">
    <property type="entry name" value="NT_PAP_TUTase"/>
    <property type="match status" value="1"/>
</dbReference>
<proteinExistence type="predicted"/>
<dbReference type="PANTHER" id="PTHR12271">
    <property type="entry name" value="POLY A POLYMERASE CID PAP -RELATED"/>
    <property type="match status" value="1"/>
</dbReference>
<dbReference type="InterPro" id="IPR054708">
    <property type="entry name" value="MTPAP-like_central"/>
</dbReference>
<dbReference type="RefSeq" id="XP_017776732.1">
    <property type="nucleotide sequence ID" value="XM_017921243.1"/>
</dbReference>
<gene>
    <name evidence="3" type="primary">LOC108562808</name>
</gene>
<accession>A0ABM1MQ82</accession>
<dbReference type="Pfam" id="PF22600">
    <property type="entry name" value="MTPAP-like_central"/>
    <property type="match status" value="1"/>
</dbReference>
<dbReference type="Gene3D" id="1.10.1410.10">
    <property type="match status" value="1"/>
</dbReference>
<keyword evidence="2" id="KW-1185">Reference proteome</keyword>
<dbReference type="SUPFAM" id="SSF81301">
    <property type="entry name" value="Nucleotidyltransferase"/>
    <property type="match status" value="1"/>
</dbReference>
<reference evidence="3" key="1">
    <citation type="submission" date="2025-08" db="UniProtKB">
        <authorList>
            <consortium name="RefSeq"/>
        </authorList>
    </citation>
    <scope>IDENTIFICATION</scope>
    <source>
        <tissue evidence="3">Whole Larva</tissue>
    </source>
</reference>
<organism evidence="2 3">
    <name type="scientific">Nicrophorus vespilloides</name>
    <name type="common">Boreal carrion beetle</name>
    <dbReference type="NCBI Taxonomy" id="110193"/>
    <lineage>
        <taxon>Eukaryota</taxon>
        <taxon>Metazoa</taxon>
        <taxon>Ecdysozoa</taxon>
        <taxon>Arthropoda</taxon>
        <taxon>Hexapoda</taxon>
        <taxon>Insecta</taxon>
        <taxon>Pterygota</taxon>
        <taxon>Neoptera</taxon>
        <taxon>Endopterygota</taxon>
        <taxon>Coleoptera</taxon>
        <taxon>Polyphaga</taxon>
        <taxon>Staphyliniformia</taxon>
        <taxon>Silphidae</taxon>
        <taxon>Nicrophorinae</taxon>
        <taxon>Nicrophorus</taxon>
    </lineage>
</organism>
<dbReference type="Proteomes" id="UP000695000">
    <property type="component" value="Unplaced"/>
</dbReference>
<dbReference type="PANTHER" id="PTHR12271:SF133">
    <property type="entry name" value="POLY(A) RNA POLYMERASE, MITOCHONDRIAL"/>
    <property type="match status" value="1"/>
</dbReference>
<feature type="domain" description="Poly(A) RNA polymerase mitochondrial-like central palm" evidence="1">
    <location>
        <begin position="184"/>
        <end position="336"/>
    </location>
</feature>
<sequence length="590" mass="67109">MSILFSLKNSICYQNSMLRIFHRKHLLLNLNKNLTTQLSQQPLAENQKVVSFDDNVKQRRDEANRSILVQVQSAHSFHELQSYCSSVGTVKKMMHYSTGVEPMHFIIVEFAKASDLQNIYTMSSYIEDTQVVPVQSSYLWFRAATKKLSKNKNKSIHKLNVENGNHILRDNELLQVLNSCADVNEQMVNLHNSTRLNEVGTRLRFLVAKQIEMAISGMFPNSAALPFGSSVNGFGKMGCDLDLVLRLNDESKVITDETRLVYHCKALSGSERSISQRHMEVIGDILQLFLPGCSQVRKILQARVPIIKYYQQLTDVECDLSMSNTSGYHMSDFLYIMGAMDHRVRPLIFTIRRWAATVGLTNSSPGRWITNFSLTLLVIGFLQNLPKPVLPSLNALVKLAGKNDKYITDDGINCTFLRDINVYLATNPIENTDSLKILLLQFFVYYSQFDFSSKAICLNESMAIAKPEHSALYIVNPLERGLNVSKNVSPEELEKFRLEVRNAAWLLESDETKDSNWGIIPLLTAKRILSMNNGNLPRTKLLEVSKLFEDDKDGPVYKNNDVKKQVQNIRKDTKKQLENTLNVNQQKSGR</sequence>
<dbReference type="GeneID" id="108562808"/>
<dbReference type="Gene3D" id="3.30.460.10">
    <property type="entry name" value="Beta Polymerase, domain 2"/>
    <property type="match status" value="1"/>
</dbReference>
<dbReference type="SUPFAM" id="SSF81631">
    <property type="entry name" value="PAP/OAS1 substrate-binding domain"/>
    <property type="match status" value="1"/>
</dbReference>
<name>A0ABM1MQ82_NICVS</name>
<protein>
    <submittedName>
        <fullName evidence="3">Poly(A) RNA polymerase, mitochondrial isoform X1</fullName>
    </submittedName>
</protein>
<evidence type="ECO:0000313" key="2">
    <source>
        <dbReference type="Proteomes" id="UP000695000"/>
    </source>
</evidence>